<feature type="transmembrane region" description="Helical" evidence="8">
    <location>
        <begin position="114"/>
        <end position="133"/>
    </location>
</feature>
<feature type="transmembrane region" description="Helical" evidence="8">
    <location>
        <begin position="419"/>
        <end position="439"/>
    </location>
</feature>
<protein>
    <recommendedName>
        <fullName evidence="11">Nucleoside transporter</fullName>
    </recommendedName>
</protein>
<dbReference type="GO" id="GO:0015205">
    <property type="term" value="F:nucleobase transmembrane transporter activity"/>
    <property type="evidence" value="ECO:0007669"/>
    <property type="project" value="TreeGrafter"/>
</dbReference>
<feature type="transmembrane region" description="Helical" evidence="8">
    <location>
        <begin position="83"/>
        <end position="102"/>
    </location>
</feature>
<dbReference type="STRING" id="1344416.A0A139ASL1"/>
<evidence type="ECO:0000313" key="9">
    <source>
        <dbReference type="EMBL" id="KXS19689.1"/>
    </source>
</evidence>
<feature type="compositionally biased region" description="Low complexity" evidence="7">
    <location>
        <begin position="297"/>
        <end position="306"/>
    </location>
</feature>
<dbReference type="Proteomes" id="UP000070544">
    <property type="component" value="Unassembled WGS sequence"/>
</dbReference>
<comment type="similarity">
    <text evidence="2">Belongs to the SLC29A/ENT transporter (TC 2.A.57) family.</text>
</comment>
<reference evidence="9 10" key="1">
    <citation type="journal article" date="2015" name="Genome Biol. Evol.">
        <title>Phylogenomic analyses indicate that early fungi evolved digesting cell walls of algal ancestors of land plants.</title>
        <authorList>
            <person name="Chang Y."/>
            <person name="Wang S."/>
            <person name="Sekimoto S."/>
            <person name="Aerts A.L."/>
            <person name="Choi C."/>
            <person name="Clum A."/>
            <person name="LaButti K.M."/>
            <person name="Lindquist E.A."/>
            <person name="Yee Ngan C."/>
            <person name="Ohm R.A."/>
            <person name="Salamov A.A."/>
            <person name="Grigoriev I.V."/>
            <person name="Spatafora J.W."/>
            <person name="Berbee M.L."/>
        </authorList>
    </citation>
    <scope>NUCLEOTIDE SEQUENCE [LARGE SCALE GENOMIC DNA]</scope>
    <source>
        <strain evidence="9 10">JEL478</strain>
    </source>
</reference>
<dbReference type="PANTHER" id="PTHR10332">
    <property type="entry name" value="EQUILIBRATIVE NUCLEOSIDE TRANSPORTER"/>
    <property type="match status" value="1"/>
</dbReference>
<feature type="transmembrane region" description="Helical" evidence="8">
    <location>
        <begin position="175"/>
        <end position="198"/>
    </location>
</feature>
<sequence>MSDRAFAIPETAHDASAFHAHDNESSLLRRRNSSHSQFQWGVYATFLFLGLSMLLPWNVWITATSFFEHRLAGTFLANTFESWFGVVSMLINLAGVFVSFTLPKKFTPPHQTTLSLLTLLLLFLLFSLFSLTSLSGPPFAAFTLLCVLLSSAATALLQSAVFATAATYQPVMAQGIMNGQGVAGAVPAIVQVLIALGAQAGKGQGARAGAGEGERPGAVVGDNALNPVSGLDPIFWYFLLAATLTLASMVLHATYLHPSSFTFARFVSSLRTLFTTEGGAYQALPTTPATSQPSLHSTSPTATTSRPPLRRAIRAVMAPLASAFLIFLVTLSVFPAITAYVRSTAGPGTWKSVFVPVGFLVFCLGDWLGRFLPLFPAFHPPLPSRLLLFSLLRVLLVPLFVLCNVHLLDTLGHPLPRAFPVVIPSDAVFMLAVAVLGVSNGWGGSVAVMAGAEGGAAEEEDEQEEEQTKADAELRGRVMVVGLTGGLLGGTVASFGVRAVVCGCNPF</sequence>
<feature type="transmembrane region" description="Helical" evidence="8">
    <location>
        <begin position="139"/>
        <end position="163"/>
    </location>
</feature>
<dbReference type="OMA" id="GSPWTTK"/>
<evidence type="ECO:0000256" key="2">
    <source>
        <dbReference type="ARBA" id="ARBA00007965"/>
    </source>
</evidence>
<dbReference type="GO" id="GO:0000329">
    <property type="term" value="C:fungal-type vacuole membrane"/>
    <property type="evidence" value="ECO:0007669"/>
    <property type="project" value="TreeGrafter"/>
</dbReference>
<evidence type="ECO:0000256" key="7">
    <source>
        <dbReference type="SAM" id="MobiDB-lite"/>
    </source>
</evidence>
<dbReference type="AlphaFoldDB" id="A0A139ASL1"/>
<evidence type="ECO:0000256" key="5">
    <source>
        <dbReference type="ARBA" id="ARBA00022989"/>
    </source>
</evidence>
<dbReference type="InterPro" id="IPR002259">
    <property type="entry name" value="Eqnu_transpt"/>
</dbReference>
<evidence type="ECO:0000256" key="6">
    <source>
        <dbReference type="ARBA" id="ARBA00023136"/>
    </source>
</evidence>
<dbReference type="PRINTS" id="PR01130">
    <property type="entry name" value="DERENTRNSPRT"/>
</dbReference>
<comment type="subcellular location">
    <subcellularLocation>
        <location evidence="1">Membrane</location>
        <topology evidence="1">Multi-pass membrane protein</topology>
    </subcellularLocation>
</comment>
<organism evidence="9 10">
    <name type="scientific">Gonapodya prolifera (strain JEL478)</name>
    <name type="common">Monoblepharis prolifera</name>
    <dbReference type="NCBI Taxonomy" id="1344416"/>
    <lineage>
        <taxon>Eukaryota</taxon>
        <taxon>Fungi</taxon>
        <taxon>Fungi incertae sedis</taxon>
        <taxon>Chytridiomycota</taxon>
        <taxon>Chytridiomycota incertae sedis</taxon>
        <taxon>Monoblepharidomycetes</taxon>
        <taxon>Monoblepharidales</taxon>
        <taxon>Gonapodyaceae</taxon>
        <taxon>Gonapodya</taxon>
    </lineage>
</organism>
<feature type="region of interest" description="Disordered" evidence="7">
    <location>
        <begin position="285"/>
        <end position="306"/>
    </location>
</feature>
<dbReference type="OrthoDB" id="10261753at2759"/>
<gene>
    <name evidence="9" type="ORF">M427DRAFT_28626</name>
</gene>
<evidence type="ECO:0000313" key="10">
    <source>
        <dbReference type="Proteomes" id="UP000070544"/>
    </source>
</evidence>
<feature type="transmembrane region" description="Helical" evidence="8">
    <location>
        <begin position="386"/>
        <end position="407"/>
    </location>
</feature>
<feature type="transmembrane region" description="Helical" evidence="8">
    <location>
        <begin position="40"/>
        <end position="63"/>
    </location>
</feature>
<name>A0A139ASL1_GONPJ</name>
<feature type="transmembrane region" description="Helical" evidence="8">
    <location>
        <begin position="316"/>
        <end position="341"/>
    </location>
</feature>
<keyword evidence="4 8" id="KW-0812">Transmembrane</keyword>
<evidence type="ECO:0000256" key="8">
    <source>
        <dbReference type="SAM" id="Phobius"/>
    </source>
</evidence>
<dbReference type="GO" id="GO:0034257">
    <property type="term" value="F:nicotinamide riboside transmembrane transporter activity"/>
    <property type="evidence" value="ECO:0007669"/>
    <property type="project" value="TreeGrafter"/>
</dbReference>
<evidence type="ECO:0008006" key="11">
    <source>
        <dbReference type="Google" id="ProtNLM"/>
    </source>
</evidence>
<evidence type="ECO:0000256" key="4">
    <source>
        <dbReference type="ARBA" id="ARBA00022692"/>
    </source>
</evidence>
<accession>A0A139ASL1</accession>
<evidence type="ECO:0000256" key="3">
    <source>
        <dbReference type="ARBA" id="ARBA00022448"/>
    </source>
</evidence>
<feature type="transmembrane region" description="Helical" evidence="8">
    <location>
        <begin position="353"/>
        <end position="374"/>
    </location>
</feature>
<keyword evidence="6 8" id="KW-0472">Membrane</keyword>
<dbReference type="PIRSF" id="PIRSF016379">
    <property type="entry name" value="ENT"/>
    <property type="match status" value="1"/>
</dbReference>
<dbReference type="Pfam" id="PF01733">
    <property type="entry name" value="Nucleoside_tran"/>
    <property type="match status" value="1"/>
</dbReference>
<keyword evidence="5 8" id="KW-1133">Transmembrane helix</keyword>
<proteinExistence type="inferred from homology"/>
<evidence type="ECO:0000256" key="1">
    <source>
        <dbReference type="ARBA" id="ARBA00004141"/>
    </source>
</evidence>
<keyword evidence="10" id="KW-1185">Reference proteome</keyword>
<keyword evidence="3" id="KW-0813">Transport</keyword>
<feature type="compositionally biased region" description="Polar residues" evidence="7">
    <location>
        <begin position="285"/>
        <end position="296"/>
    </location>
</feature>
<dbReference type="PANTHER" id="PTHR10332:SF88">
    <property type="entry name" value="EQUILIBRATIVE NUCLEOSIDE TRANSPORTER 1, ISOFORM A"/>
    <property type="match status" value="1"/>
</dbReference>
<dbReference type="GO" id="GO:0005886">
    <property type="term" value="C:plasma membrane"/>
    <property type="evidence" value="ECO:0007669"/>
    <property type="project" value="TreeGrafter"/>
</dbReference>
<feature type="transmembrane region" description="Helical" evidence="8">
    <location>
        <begin position="234"/>
        <end position="256"/>
    </location>
</feature>
<dbReference type="EMBL" id="KQ965737">
    <property type="protein sequence ID" value="KXS19689.1"/>
    <property type="molecule type" value="Genomic_DNA"/>
</dbReference>